<comment type="caution">
    <text evidence="3">The sequence shown here is derived from an EMBL/GenBank/DDBJ whole genome shotgun (WGS) entry which is preliminary data.</text>
</comment>
<dbReference type="PATRIC" id="fig|29536.5.peg.1274"/>
<dbReference type="GO" id="GO:0046872">
    <property type="term" value="F:metal ion binding"/>
    <property type="evidence" value="ECO:0007669"/>
    <property type="project" value="InterPro"/>
</dbReference>
<dbReference type="EMBL" id="JMTM01000035">
    <property type="protein sequence ID" value="OAZ04217.1"/>
    <property type="molecule type" value="Genomic_DNA"/>
</dbReference>
<evidence type="ECO:0000313" key="4">
    <source>
        <dbReference type="Proteomes" id="UP000093807"/>
    </source>
</evidence>
<accession>A0A199XS27</accession>
<gene>
    <name evidence="3" type="ORF">FLB_12110</name>
</gene>
<evidence type="ECO:0000259" key="2">
    <source>
        <dbReference type="Pfam" id="PF19335"/>
    </source>
</evidence>
<keyword evidence="4" id="KW-1185">Reference proteome</keyword>
<evidence type="ECO:0000313" key="3">
    <source>
        <dbReference type="EMBL" id="OAZ04217.1"/>
    </source>
</evidence>
<dbReference type="Proteomes" id="UP000093807">
    <property type="component" value="Unassembled WGS sequence"/>
</dbReference>
<dbReference type="PROSITE" id="PS51257">
    <property type="entry name" value="PROKAR_LIPOPROTEIN"/>
    <property type="match status" value="1"/>
</dbReference>
<protein>
    <submittedName>
        <fullName evidence="3">Uncharacterized protein</fullName>
    </submittedName>
</protein>
<proteinExistence type="predicted"/>
<reference evidence="3 4" key="1">
    <citation type="submission" date="2016-06" db="EMBL/GenBank/DDBJ databases">
        <title>Draft genome sequence of Flavobacterium succinicans strain DD5b.</title>
        <authorList>
            <person name="Poehlein A."/>
            <person name="Daniel R."/>
            <person name="Simeonova D.D."/>
        </authorList>
    </citation>
    <scope>NUCLEOTIDE SEQUENCE [LARGE SCALE GENOMIC DNA]</scope>
    <source>
        <strain evidence="3 4">DD5b</strain>
    </source>
</reference>
<dbReference type="RefSeq" id="WP_064715042.1">
    <property type="nucleotide sequence ID" value="NZ_JMTM01000035.1"/>
</dbReference>
<dbReference type="Pfam" id="PF19335">
    <property type="entry name" value="HMBD"/>
    <property type="match status" value="1"/>
</dbReference>
<evidence type="ECO:0000259" key="1">
    <source>
        <dbReference type="Pfam" id="PF11827"/>
    </source>
</evidence>
<dbReference type="InterPro" id="IPR045800">
    <property type="entry name" value="HMBD"/>
</dbReference>
<sequence length="245" mass="27266">MKALILSAIIAITLVSCNQKNKETENKTTETSTNSNEIYACSMHPEITGKKGEECSKCGMELTEPVAQVEPIHEENEKTQELKDTTKLPTNDVKEKVIETKTPFSINAIVANYLKIKNALTKDDAKAAAIAGKSLFNDFNTINSNSLTTTQKKEYLDIADDAKEHAKHISDNAGKIDHQREHFVTLSKDINDLIKMFGTKQKLYQDFCPMANDGKGAIWISETKEIKNPFYGSQMLTCGSLKKTL</sequence>
<dbReference type="Pfam" id="PF11827">
    <property type="entry name" value="DUF3347"/>
    <property type="match status" value="1"/>
</dbReference>
<dbReference type="OrthoDB" id="5513217at2"/>
<feature type="domain" description="DUF3347" evidence="1">
    <location>
        <begin position="109"/>
        <end position="202"/>
    </location>
</feature>
<name>A0A199XS27_9FLAO</name>
<dbReference type="AlphaFoldDB" id="A0A199XS27"/>
<organism evidence="3 4">
    <name type="scientific">Flavobacterium succinicans</name>
    <dbReference type="NCBI Taxonomy" id="29536"/>
    <lineage>
        <taxon>Bacteria</taxon>
        <taxon>Pseudomonadati</taxon>
        <taxon>Bacteroidota</taxon>
        <taxon>Flavobacteriia</taxon>
        <taxon>Flavobacteriales</taxon>
        <taxon>Flavobacteriaceae</taxon>
        <taxon>Flavobacterium</taxon>
    </lineage>
</organism>
<dbReference type="InterPro" id="IPR021782">
    <property type="entry name" value="DUF3347"/>
</dbReference>
<feature type="domain" description="Heavy metal binding" evidence="2">
    <location>
        <begin position="39"/>
        <end position="64"/>
    </location>
</feature>